<dbReference type="SUPFAM" id="SSF50494">
    <property type="entry name" value="Trypsin-like serine proteases"/>
    <property type="match status" value="1"/>
</dbReference>
<evidence type="ECO:0000256" key="4">
    <source>
        <dbReference type="ARBA" id="ARBA00022825"/>
    </source>
</evidence>
<dbReference type="GO" id="GO:0004252">
    <property type="term" value="F:serine-type endopeptidase activity"/>
    <property type="evidence" value="ECO:0007669"/>
    <property type="project" value="InterPro"/>
</dbReference>
<evidence type="ECO:0000256" key="3">
    <source>
        <dbReference type="ARBA" id="ARBA00022801"/>
    </source>
</evidence>
<dbReference type="Gene3D" id="2.40.10.10">
    <property type="entry name" value="Trypsin-like serine proteases"/>
    <property type="match status" value="1"/>
</dbReference>
<dbReference type="PROSITE" id="PS50240">
    <property type="entry name" value="TRYPSIN_DOM"/>
    <property type="match status" value="1"/>
</dbReference>
<dbReference type="SMART" id="SM00020">
    <property type="entry name" value="Tryp_SPc"/>
    <property type="match status" value="1"/>
</dbReference>
<name>A0A8T0BXC6_SILME</name>
<keyword evidence="3 6" id="KW-0378">Hydrolase</keyword>
<dbReference type="InterPro" id="IPR001314">
    <property type="entry name" value="Peptidase_S1A"/>
</dbReference>
<evidence type="ECO:0000313" key="9">
    <source>
        <dbReference type="EMBL" id="KAF7711971.1"/>
    </source>
</evidence>
<feature type="chain" id="PRO_5035824539" description="Peptidase S1 domain-containing protein" evidence="7">
    <location>
        <begin position="18"/>
        <end position="299"/>
    </location>
</feature>
<dbReference type="PRINTS" id="PR00722">
    <property type="entry name" value="CHYMOTRYPSIN"/>
</dbReference>
<dbReference type="InterPro" id="IPR001254">
    <property type="entry name" value="Trypsin_dom"/>
</dbReference>
<organism evidence="9 10">
    <name type="scientific">Silurus meridionalis</name>
    <name type="common">Southern catfish</name>
    <name type="synonym">Silurus soldatovi meridionalis</name>
    <dbReference type="NCBI Taxonomy" id="175797"/>
    <lineage>
        <taxon>Eukaryota</taxon>
        <taxon>Metazoa</taxon>
        <taxon>Chordata</taxon>
        <taxon>Craniata</taxon>
        <taxon>Vertebrata</taxon>
        <taxon>Euteleostomi</taxon>
        <taxon>Actinopterygii</taxon>
        <taxon>Neopterygii</taxon>
        <taxon>Teleostei</taxon>
        <taxon>Ostariophysi</taxon>
        <taxon>Siluriformes</taxon>
        <taxon>Siluridae</taxon>
        <taxon>Silurus</taxon>
    </lineage>
</organism>
<dbReference type="InterPro" id="IPR043504">
    <property type="entry name" value="Peptidase_S1_PA_chymotrypsin"/>
</dbReference>
<dbReference type="PANTHER" id="PTHR24252:SF7">
    <property type="entry name" value="HYALIN"/>
    <property type="match status" value="1"/>
</dbReference>
<evidence type="ECO:0000259" key="8">
    <source>
        <dbReference type="PROSITE" id="PS50240"/>
    </source>
</evidence>
<dbReference type="GO" id="GO:0006508">
    <property type="term" value="P:proteolysis"/>
    <property type="evidence" value="ECO:0007669"/>
    <property type="project" value="UniProtKB-KW"/>
</dbReference>
<dbReference type="PROSITE" id="PS00134">
    <property type="entry name" value="TRYPSIN_HIS"/>
    <property type="match status" value="1"/>
</dbReference>
<dbReference type="Pfam" id="PF00089">
    <property type="entry name" value="Trypsin"/>
    <property type="match status" value="1"/>
</dbReference>
<dbReference type="InterPro" id="IPR018114">
    <property type="entry name" value="TRYPSIN_HIS"/>
</dbReference>
<evidence type="ECO:0000256" key="2">
    <source>
        <dbReference type="ARBA" id="ARBA00022729"/>
    </source>
</evidence>
<evidence type="ECO:0000256" key="5">
    <source>
        <dbReference type="ARBA" id="ARBA00023157"/>
    </source>
</evidence>
<dbReference type="CDD" id="cd00190">
    <property type="entry name" value="Tryp_SPc"/>
    <property type="match status" value="1"/>
</dbReference>
<evidence type="ECO:0000256" key="7">
    <source>
        <dbReference type="SAM" id="SignalP"/>
    </source>
</evidence>
<dbReference type="AlphaFoldDB" id="A0A8T0BXC6"/>
<evidence type="ECO:0000256" key="6">
    <source>
        <dbReference type="RuleBase" id="RU363034"/>
    </source>
</evidence>
<feature type="domain" description="Peptidase S1" evidence="8">
    <location>
        <begin position="49"/>
        <end position="286"/>
    </location>
</feature>
<dbReference type="InterPro" id="IPR033116">
    <property type="entry name" value="TRYPSIN_SER"/>
</dbReference>
<dbReference type="PANTHER" id="PTHR24252">
    <property type="entry name" value="ACROSIN-RELATED"/>
    <property type="match status" value="1"/>
</dbReference>
<sequence>MLRLRCVIVALILLVQALKSAMMQHVRQLNPFLRKHSKICGRAPLNSRIVGGRNALPGAWPWQVSLHSQRYGEHFCGGSLINSDWVMTAAHCFESIGTNTTGLVVYLGKQSQEGFNANQISRRVIRIVQHPGYNSITNDNDITLLLLSSSVTFTSYIRPVCLAGRGSSFPSGTRCWITGWGDISVGVWLPSPGVLQEAQVPVIDKTKCDNQLGPGVITNNMICAGLVQGGKDTCQGDSGGPMVTKQGAVWVQVGITSWGVGCANSNSPGVYTKVSQYQSWVSSITRINLPGFVKSPSAG</sequence>
<keyword evidence="4 6" id="KW-0720">Serine protease</keyword>
<dbReference type="PROSITE" id="PS00135">
    <property type="entry name" value="TRYPSIN_SER"/>
    <property type="match status" value="1"/>
</dbReference>
<keyword evidence="5" id="KW-1015">Disulfide bond</keyword>
<proteinExistence type="predicted"/>
<protein>
    <recommendedName>
        <fullName evidence="8">Peptidase S1 domain-containing protein</fullName>
    </recommendedName>
</protein>
<accession>A0A8T0BXC6</accession>
<dbReference type="InterPro" id="IPR009003">
    <property type="entry name" value="Peptidase_S1_PA"/>
</dbReference>
<evidence type="ECO:0000256" key="1">
    <source>
        <dbReference type="ARBA" id="ARBA00022670"/>
    </source>
</evidence>
<dbReference type="Proteomes" id="UP000606274">
    <property type="component" value="Unassembled WGS sequence"/>
</dbReference>
<reference evidence="9" key="1">
    <citation type="submission" date="2020-08" db="EMBL/GenBank/DDBJ databases">
        <title>Chromosome-level assembly of Southern catfish (Silurus meridionalis) provides insights into visual adaptation to the nocturnal and benthic lifestyles.</title>
        <authorList>
            <person name="Zhang Y."/>
            <person name="Wang D."/>
            <person name="Peng Z."/>
        </authorList>
    </citation>
    <scope>NUCLEOTIDE SEQUENCE</scope>
    <source>
        <strain evidence="9">SWU-2019-XX</strain>
        <tissue evidence="9">Muscle</tissue>
    </source>
</reference>
<keyword evidence="2 7" id="KW-0732">Signal</keyword>
<gene>
    <name evidence="9" type="ORF">HF521_000982</name>
</gene>
<keyword evidence="10" id="KW-1185">Reference proteome</keyword>
<feature type="signal peptide" evidence="7">
    <location>
        <begin position="1"/>
        <end position="17"/>
    </location>
</feature>
<dbReference type="EMBL" id="JABFDY010000001">
    <property type="protein sequence ID" value="KAF7711971.1"/>
    <property type="molecule type" value="Genomic_DNA"/>
</dbReference>
<dbReference type="FunFam" id="2.40.10.10:FF:000024">
    <property type="entry name" value="Serine protease 53"/>
    <property type="match status" value="1"/>
</dbReference>
<comment type="caution">
    <text evidence="9">The sequence shown here is derived from an EMBL/GenBank/DDBJ whole genome shotgun (WGS) entry which is preliminary data.</text>
</comment>
<keyword evidence="1 6" id="KW-0645">Protease</keyword>
<evidence type="ECO:0000313" key="10">
    <source>
        <dbReference type="Proteomes" id="UP000606274"/>
    </source>
</evidence>